<reference evidence="10" key="1">
    <citation type="journal article" date="2014" name="Int. J. Syst. Evol. Microbiol.">
        <title>Complete genome sequence of Corynebacterium casei LMG S-19264T (=DSM 44701T), isolated from a smear-ripened cheese.</title>
        <authorList>
            <consortium name="US DOE Joint Genome Institute (JGI-PGF)"/>
            <person name="Walter F."/>
            <person name="Albersmeier A."/>
            <person name="Kalinowski J."/>
            <person name="Ruckert C."/>
        </authorList>
    </citation>
    <scope>NUCLEOTIDE SEQUENCE</scope>
    <source>
        <strain evidence="10">CGMCC 1.15448</strain>
    </source>
</reference>
<evidence type="ECO:0000256" key="2">
    <source>
        <dbReference type="ARBA" id="ARBA00022801"/>
    </source>
</evidence>
<protein>
    <recommendedName>
        <fullName evidence="7">Endoglucanase</fullName>
        <ecNumber evidence="7">3.2.1.4</ecNumber>
    </recommendedName>
</protein>
<evidence type="ECO:0000256" key="1">
    <source>
        <dbReference type="ARBA" id="ARBA00007072"/>
    </source>
</evidence>
<dbReference type="InterPro" id="IPR013783">
    <property type="entry name" value="Ig-like_fold"/>
</dbReference>
<dbReference type="Pfam" id="PF00759">
    <property type="entry name" value="Glyco_hydro_9"/>
    <property type="match status" value="1"/>
</dbReference>
<dbReference type="InterPro" id="IPR004197">
    <property type="entry name" value="Cellulase_Ig-like"/>
</dbReference>
<evidence type="ECO:0000259" key="8">
    <source>
        <dbReference type="Pfam" id="PF00759"/>
    </source>
</evidence>
<dbReference type="GO" id="GO:0030245">
    <property type="term" value="P:cellulose catabolic process"/>
    <property type="evidence" value="ECO:0007669"/>
    <property type="project" value="UniProtKB-KW"/>
</dbReference>
<keyword evidence="3 6" id="KW-0119">Carbohydrate metabolism</keyword>
<feature type="active site" evidence="6">
    <location>
        <position position="586"/>
    </location>
</feature>
<dbReference type="InterPro" id="IPR008928">
    <property type="entry name" value="6-hairpin_glycosidase_sf"/>
</dbReference>
<evidence type="ECO:0000313" key="11">
    <source>
        <dbReference type="Proteomes" id="UP000607559"/>
    </source>
</evidence>
<name>A0A8J2UC72_9BACT</name>
<dbReference type="Gene3D" id="1.50.10.10">
    <property type="match status" value="1"/>
</dbReference>
<keyword evidence="4 6" id="KW-0326">Glycosidase</keyword>
<evidence type="ECO:0000256" key="3">
    <source>
        <dbReference type="ARBA" id="ARBA00023277"/>
    </source>
</evidence>
<proteinExistence type="inferred from homology"/>
<evidence type="ECO:0000313" key="10">
    <source>
        <dbReference type="EMBL" id="GGA96934.1"/>
    </source>
</evidence>
<feature type="signal peptide" evidence="7">
    <location>
        <begin position="1"/>
        <end position="21"/>
    </location>
</feature>
<dbReference type="InterPro" id="IPR001701">
    <property type="entry name" value="Glyco_hydro_9"/>
</dbReference>
<dbReference type="EC" id="3.2.1.4" evidence="7"/>
<dbReference type="InterPro" id="IPR012341">
    <property type="entry name" value="6hp_glycosidase-like_sf"/>
</dbReference>
<feature type="domain" description="Cellulase Ig-like" evidence="9">
    <location>
        <begin position="25"/>
        <end position="111"/>
    </location>
</feature>
<dbReference type="PROSITE" id="PS00698">
    <property type="entry name" value="GH9_3"/>
    <property type="match status" value="1"/>
</dbReference>
<accession>A0A8J2UC72</accession>
<keyword evidence="11" id="KW-1185">Reference proteome</keyword>
<reference evidence="10" key="2">
    <citation type="submission" date="2020-09" db="EMBL/GenBank/DDBJ databases">
        <authorList>
            <person name="Sun Q."/>
            <person name="Zhou Y."/>
        </authorList>
    </citation>
    <scope>NUCLEOTIDE SEQUENCE</scope>
    <source>
        <strain evidence="10">CGMCC 1.15448</strain>
    </source>
</reference>
<evidence type="ECO:0000256" key="6">
    <source>
        <dbReference type="PROSITE-ProRule" id="PRU10060"/>
    </source>
</evidence>
<feature type="domain" description="Glycoside hydrolase family 9" evidence="8">
    <location>
        <begin position="126"/>
        <end position="598"/>
    </location>
</feature>
<dbReference type="AlphaFoldDB" id="A0A8J2UC72"/>
<feature type="chain" id="PRO_5035337889" description="Endoglucanase" evidence="7">
    <location>
        <begin position="22"/>
        <end position="611"/>
    </location>
</feature>
<evidence type="ECO:0000256" key="7">
    <source>
        <dbReference type="RuleBase" id="RU361166"/>
    </source>
</evidence>
<dbReference type="RefSeq" id="WP_188931148.1">
    <property type="nucleotide sequence ID" value="NZ_BMJC01000002.1"/>
</dbReference>
<dbReference type="PANTHER" id="PTHR22298">
    <property type="entry name" value="ENDO-1,4-BETA-GLUCANASE"/>
    <property type="match status" value="1"/>
</dbReference>
<dbReference type="GO" id="GO:0008810">
    <property type="term" value="F:cellulase activity"/>
    <property type="evidence" value="ECO:0007669"/>
    <property type="project" value="UniProtKB-EC"/>
</dbReference>
<keyword evidence="7" id="KW-0732">Signal</keyword>
<feature type="active site" evidence="6">
    <location>
        <position position="577"/>
    </location>
</feature>
<organism evidence="10 11">
    <name type="scientific">Puia dinghuensis</name>
    <dbReference type="NCBI Taxonomy" id="1792502"/>
    <lineage>
        <taxon>Bacteria</taxon>
        <taxon>Pseudomonadati</taxon>
        <taxon>Bacteroidota</taxon>
        <taxon>Chitinophagia</taxon>
        <taxon>Chitinophagales</taxon>
        <taxon>Chitinophagaceae</taxon>
        <taxon>Puia</taxon>
    </lineage>
</organism>
<keyword evidence="7" id="KW-0136">Cellulose degradation</keyword>
<dbReference type="SUPFAM" id="SSF81296">
    <property type="entry name" value="E set domains"/>
    <property type="match status" value="1"/>
</dbReference>
<evidence type="ECO:0000259" key="9">
    <source>
        <dbReference type="Pfam" id="PF02927"/>
    </source>
</evidence>
<keyword evidence="2 6" id="KW-0378">Hydrolase</keyword>
<dbReference type="Pfam" id="PF02927">
    <property type="entry name" value="CelD_N"/>
    <property type="match status" value="1"/>
</dbReference>
<dbReference type="CDD" id="cd02850">
    <property type="entry name" value="E_set_Cellulase_N"/>
    <property type="match status" value="1"/>
</dbReference>
<dbReference type="Proteomes" id="UP000607559">
    <property type="component" value="Unassembled WGS sequence"/>
</dbReference>
<sequence length="611" mass="66634">MRTVLLITLLALNLVPASLPAQTPPPAIVLDQLGFYPDAPKYAVVTGVAAKDVFYIVSVANNTPSWQGRVDTVFFGRLGPSTPSANSSMITRLADFSAFHRPGVYRVIVPGFPNSYPFTIGPNVFTQLTAAALKGYYYQRSAMTLTPGYAGLWSRPAGHPDTVVLVHPSAASTLRPAGTVISCPGGWYDAGDYNKYIVNSGITMGTLFDAWEDFPEYFDTLHSNIPPLPMPPNAAGARDAHDSRDATSRLPDLLNESIYNLRWMLTMQDPADGGVYHKCTNAAFDSMVMPGVTKTPRYVVQKSTAATLDFAAVTAQAARIFAKYRRQLPGLADSCRRAAIAAWQWAHQHPDVLYDQDAMNKNFTPAVTTGAYGDRHLEDEWFWAAAELLVTTSDAQYLLAVRGQLNTPLSLPSWSNVAMMGDYSLLHHRATLPNTLQPALDSIKQQLLQMADAYVNRLPATAFHTVMGEKVSDFVWGSNSVAANQGMLLINAWLQQHDRKYLDAALTNLDYILGRNALNECFVTGLGSHSTMHPHHRPSVADGIDAPVPGLLAGGPNPGRQDHQTYAYTEPETAYTDQSGAFASNEIAINWNAPLVYLAGAIEALQANFLR</sequence>
<dbReference type="Gene3D" id="2.60.40.10">
    <property type="entry name" value="Immunoglobulins"/>
    <property type="match status" value="1"/>
</dbReference>
<comment type="catalytic activity">
    <reaction evidence="7">
        <text>Endohydrolysis of (1-&gt;4)-beta-D-glucosidic linkages in cellulose, lichenin and cereal beta-D-glucans.</text>
        <dbReference type="EC" id="3.2.1.4"/>
    </reaction>
</comment>
<evidence type="ECO:0000256" key="4">
    <source>
        <dbReference type="ARBA" id="ARBA00023295"/>
    </source>
</evidence>
<gene>
    <name evidence="10" type="primary">egl2</name>
    <name evidence="10" type="ORF">GCM10011511_20290</name>
</gene>
<evidence type="ECO:0000256" key="5">
    <source>
        <dbReference type="ARBA" id="ARBA00023326"/>
    </source>
</evidence>
<dbReference type="InterPro" id="IPR033126">
    <property type="entry name" value="Glyco_hydro_9_Asp/Glu_AS"/>
</dbReference>
<dbReference type="SUPFAM" id="SSF48208">
    <property type="entry name" value="Six-hairpin glycosidases"/>
    <property type="match status" value="1"/>
</dbReference>
<comment type="similarity">
    <text evidence="1 6 7">Belongs to the glycosyl hydrolase 9 (cellulase E) family.</text>
</comment>
<dbReference type="InterPro" id="IPR014756">
    <property type="entry name" value="Ig_E-set"/>
</dbReference>
<dbReference type="EMBL" id="BMJC01000002">
    <property type="protein sequence ID" value="GGA96934.1"/>
    <property type="molecule type" value="Genomic_DNA"/>
</dbReference>
<keyword evidence="5 6" id="KW-0624">Polysaccharide degradation</keyword>
<comment type="caution">
    <text evidence="10">The sequence shown here is derived from an EMBL/GenBank/DDBJ whole genome shotgun (WGS) entry which is preliminary data.</text>
</comment>